<dbReference type="SUPFAM" id="SSF52172">
    <property type="entry name" value="CheY-like"/>
    <property type="match status" value="1"/>
</dbReference>
<name>A0A917MYV0_9BACT</name>
<dbReference type="InterPro" id="IPR011006">
    <property type="entry name" value="CheY-like_superfamily"/>
</dbReference>
<dbReference type="InterPro" id="IPR001789">
    <property type="entry name" value="Sig_transdc_resp-reg_receiver"/>
</dbReference>
<dbReference type="EMBL" id="BMIB01000006">
    <property type="protein sequence ID" value="GGH80812.1"/>
    <property type="molecule type" value="Genomic_DNA"/>
</dbReference>
<feature type="modified residue" description="4-aspartylphosphate" evidence="3">
    <location>
        <position position="56"/>
    </location>
</feature>
<accession>A0A917MYV0</accession>
<dbReference type="GO" id="GO:0000160">
    <property type="term" value="P:phosphorelay signal transduction system"/>
    <property type="evidence" value="ECO:0007669"/>
    <property type="project" value="InterPro"/>
</dbReference>
<dbReference type="CDD" id="cd17535">
    <property type="entry name" value="REC_NarL-like"/>
    <property type="match status" value="1"/>
</dbReference>
<dbReference type="GO" id="GO:0003677">
    <property type="term" value="F:DNA binding"/>
    <property type="evidence" value="ECO:0007669"/>
    <property type="project" value="UniProtKB-KW"/>
</dbReference>
<gene>
    <name evidence="6" type="primary">narL</name>
    <name evidence="6" type="ORF">GCM10011379_52240</name>
</gene>
<dbReference type="Gene3D" id="3.40.50.2300">
    <property type="match status" value="1"/>
</dbReference>
<dbReference type="InterPro" id="IPR016032">
    <property type="entry name" value="Sig_transdc_resp-reg_C-effctor"/>
</dbReference>
<evidence type="ECO:0000313" key="7">
    <source>
        <dbReference type="Proteomes" id="UP000627292"/>
    </source>
</evidence>
<dbReference type="SMART" id="SM00448">
    <property type="entry name" value="REC"/>
    <property type="match status" value="1"/>
</dbReference>
<dbReference type="SUPFAM" id="SSF46894">
    <property type="entry name" value="C-terminal effector domain of the bipartite response regulators"/>
    <property type="match status" value="1"/>
</dbReference>
<sequence length="213" mass="23816">MNSIKVLIFEDNPLMQESLSDLLQLQPDFEVAGVYSNARHICRLYDQHRPDIILSDIDMPEVNGLEGISELKKTHPQAKTLILTVFDTNDSILNAICLGADGYLLKSTPPEKIVESIKDVLEGGCPLTPSVAKKILTHFPKSRFIAPKQEESLSEKEKEVLDYLVKGYSYKMIAAALNKSVETIRVQIKSIYRKLHVNSNAEAIIKAMNGYGK</sequence>
<proteinExistence type="predicted"/>
<evidence type="ECO:0000256" key="3">
    <source>
        <dbReference type="PROSITE-ProRule" id="PRU00169"/>
    </source>
</evidence>
<dbReference type="PRINTS" id="PR00038">
    <property type="entry name" value="HTHLUXR"/>
</dbReference>
<dbReference type="Pfam" id="PF00196">
    <property type="entry name" value="GerE"/>
    <property type="match status" value="1"/>
</dbReference>
<dbReference type="PROSITE" id="PS50043">
    <property type="entry name" value="HTH_LUXR_2"/>
    <property type="match status" value="1"/>
</dbReference>
<feature type="domain" description="HTH luxR-type" evidence="4">
    <location>
        <begin position="146"/>
        <end position="211"/>
    </location>
</feature>
<evidence type="ECO:0000259" key="5">
    <source>
        <dbReference type="PROSITE" id="PS50110"/>
    </source>
</evidence>
<dbReference type="InterPro" id="IPR000792">
    <property type="entry name" value="Tscrpt_reg_LuxR_C"/>
</dbReference>
<reference evidence="6" key="1">
    <citation type="journal article" date="2014" name="Int. J. Syst. Evol. Microbiol.">
        <title>Complete genome sequence of Corynebacterium casei LMG S-19264T (=DSM 44701T), isolated from a smear-ripened cheese.</title>
        <authorList>
            <consortium name="US DOE Joint Genome Institute (JGI-PGF)"/>
            <person name="Walter F."/>
            <person name="Albersmeier A."/>
            <person name="Kalinowski J."/>
            <person name="Ruckert C."/>
        </authorList>
    </citation>
    <scope>NUCLEOTIDE SEQUENCE</scope>
    <source>
        <strain evidence="6">CGMCC 1.15290</strain>
    </source>
</reference>
<evidence type="ECO:0000256" key="1">
    <source>
        <dbReference type="ARBA" id="ARBA00022553"/>
    </source>
</evidence>
<evidence type="ECO:0000259" key="4">
    <source>
        <dbReference type="PROSITE" id="PS50043"/>
    </source>
</evidence>
<keyword evidence="2 6" id="KW-0238">DNA-binding</keyword>
<dbReference type="PANTHER" id="PTHR43214">
    <property type="entry name" value="TWO-COMPONENT RESPONSE REGULATOR"/>
    <property type="match status" value="1"/>
</dbReference>
<dbReference type="RefSeq" id="WP_188958167.1">
    <property type="nucleotide sequence ID" value="NZ_BMIB01000006.1"/>
</dbReference>
<evidence type="ECO:0000313" key="6">
    <source>
        <dbReference type="EMBL" id="GGH80812.1"/>
    </source>
</evidence>
<feature type="domain" description="Response regulatory" evidence="5">
    <location>
        <begin position="5"/>
        <end position="121"/>
    </location>
</feature>
<dbReference type="GO" id="GO:0006355">
    <property type="term" value="P:regulation of DNA-templated transcription"/>
    <property type="evidence" value="ECO:0007669"/>
    <property type="project" value="InterPro"/>
</dbReference>
<protein>
    <submittedName>
        <fullName evidence="6">DNA-binding response regulator</fullName>
    </submittedName>
</protein>
<keyword evidence="7" id="KW-1185">Reference proteome</keyword>
<dbReference type="PROSITE" id="PS50110">
    <property type="entry name" value="RESPONSE_REGULATORY"/>
    <property type="match status" value="1"/>
</dbReference>
<organism evidence="6 7">
    <name type="scientific">Filimonas zeae</name>
    <dbReference type="NCBI Taxonomy" id="1737353"/>
    <lineage>
        <taxon>Bacteria</taxon>
        <taxon>Pseudomonadati</taxon>
        <taxon>Bacteroidota</taxon>
        <taxon>Chitinophagia</taxon>
        <taxon>Chitinophagales</taxon>
        <taxon>Chitinophagaceae</taxon>
        <taxon>Filimonas</taxon>
    </lineage>
</organism>
<dbReference type="PANTHER" id="PTHR43214:SF43">
    <property type="entry name" value="TWO-COMPONENT RESPONSE REGULATOR"/>
    <property type="match status" value="1"/>
</dbReference>
<dbReference type="Proteomes" id="UP000627292">
    <property type="component" value="Unassembled WGS sequence"/>
</dbReference>
<evidence type="ECO:0000256" key="2">
    <source>
        <dbReference type="ARBA" id="ARBA00023125"/>
    </source>
</evidence>
<dbReference type="InterPro" id="IPR039420">
    <property type="entry name" value="WalR-like"/>
</dbReference>
<dbReference type="SMART" id="SM00421">
    <property type="entry name" value="HTH_LUXR"/>
    <property type="match status" value="1"/>
</dbReference>
<dbReference type="AlphaFoldDB" id="A0A917MYV0"/>
<comment type="caution">
    <text evidence="6">The sequence shown here is derived from an EMBL/GenBank/DDBJ whole genome shotgun (WGS) entry which is preliminary data.</text>
</comment>
<keyword evidence="1 3" id="KW-0597">Phosphoprotein</keyword>
<dbReference type="CDD" id="cd06170">
    <property type="entry name" value="LuxR_C_like"/>
    <property type="match status" value="1"/>
</dbReference>
<dbReference type="InterPro" id="IPR058245">
    <property type="entry name" value="NreC/VraR/RcsB-like_REC"/>
</dbReference>
<reference evidence="6" key="2">
    <citation type="submission" date="2020-09" db="EMBL/GenBank/DDBJ databases">
        <authorList>
            <person name="Sun Q."/>
            <person name="Zhou Y."/>
        </authorList>
    </citation>
    <scope>NUCLEOTIDE SEQUENCE</scope>
    <source>
        <strain evidence="6">CGMCC 1.15290</strain>
    </source>
</reference>
<dbReference type="Pfam" id="PF00072">
    <property type="entry name" value="Response_reg"/>
    <property type="match status" value="1"/>
</dbReference>